<organism evidence="9 10">
    <name type="scientific">Thermacetogenium phaeum</name>
    <dbReference type="NCBI Taxonomy" id="85874"/>
    <lineage>
        <taxon>Bacteria</taxon>
        <taxon>Bacillati</taxon>
        <taxon>Bacillota</taxon>
        <taxon>Clostridia</taxon>
        <taxon>Thermoanaerobacterales</taxon>
        <taxon>Thermoanaerobacteraceae</taxon>
        <taxon>Thermacetogenium</taxon>
    </lineage>
</organism>
<keyword evidence="3" id="KW-0349">Heme</keyword>
<keyword evidence="6" id="KW-0408">Iron</keyword>
<dbReference type="Proteomes" id="UP000053326">
    <property type="component" value="Unassembled WGS sequence"/>
</dbReference>
<keyword evidence="2" id="KW-0813">Transport</keyword>
<evidence type="ECO:0000256" key="3">
    <source>
        <dbReference type="ARBA" id="ARBA00022617"/>
    </source>
</evidence>
<feature type="transmembrane region" description="Helical" evidence="7">
    <location>
        <begin position="21"/>
        <end position="43"/>
    </location>
</feature>
<evidence type="ECO:0000256" key="7">
    <source>
        <dbReference type="SAM" id="Phobius"/>
    </source>
</evidence>
<dbReference type="Pfam" id="PF14537">
    <property type="entry name" value="Cytochrom_c3_2"/>
    <property type="match status" value="1"/>
</dbReference>
<dbReference type="EMBL" id="LGFO01000174">
    <property type="protein sequence ID" value="KUK36060.1"/>
    <property type="molecule type" value="Genomic_DNA"/>
</dbReference>
<keyword evidence="7" id="KW-1133">Transmembrane helix</keyword>
<sequence>MVVMDAEKQKKGFGRSRRSKLLISAAAVLVLGGMIGSVALIQISKNPSFCSSCHIIEPYYESWKEGNLLASKHQAADVNCLDCHHKSYIEKAEEGLHYITGSYSNPLQEINFTRDQCLECHGDDFEKAVAATDFAMSNPHDSHLGEIDCSLCHKMHRQSEVYCSQCHEFDWYEDLDSSWKVGEAAS</sequence>
<evidence type="ECO:0000259" key="8">
    <source>
        <dbReference type="Pfam" id="PF14537"/>
    </source>
</evidence>
<gene>
    <name evidence="9" type="ORF">XD66_1232</name>
</gene>
<evidence type="ECO:0000313" key="10">
    <source>
        <dbReference type="Proteomes" id="UP000053326"/>
    </source>
</evidence>
<dbReference type="AlphaFoldDB" id="A0A101FFH4"/>
<dbReference type="InterPro" id="IPR012286">
    <property type="entry name" value="Tetrahaem_cytochrome"/>
</dbReference>
<feature type="domain" description="Tetrahaem cytochrome" evidence="8">
    <location>
        <begin position="73"/>
        <end position="168"/>
    </location>
</feature>
<protein>
    <submittedName>
        <fullName evidence="9">Fumarate reductase, NapC/NirT cytochrome c subunit</fullName>
    </submittedName>
</protein>
<dbReference type="Gene3D" id="1.10.1130.10">
    <property type="entry name" value="Flavocytochrome C3, Chain A"/>
    <property type="match status" value="1"/>
</dbReference>
<accession>A0A101FFH4</accession>
<evidence type="ECO:0000313" key="9">
    <source>
        <dbReference type="EMBL" id="KUK36060.1"/>
    </source>
</evidence>
<evidence type="ECO:0000256" key="4">
    <source>
        <dbReference type="ARBA" id="ARBA00022723"/>
    </source>
</evidence>
<proteinExistence type="predicted"/>
<keyword evidence="7" id="KW-0812">Transmembrane</keyword>
<name>A0A101FFH4_9THEO</name>
<evidence type="ECO:0000256" key="2">
    <source>
        <dbReference type="ARBA" id="ARBA00022448"/>
    </source>
</evidence>
<keyword evidence="5" id="KW-0249">Electron transport</keyword>
<dbReference type="SUPFAM" id="SSF48695">
    <property type="entry name" value="Multiheme cytochromes"/>
    <property type="match status" value="1"/>
</dbReference>
<dbReference type="GO" id="GO:0046872">
    <property type="term" value="F:metal ion binding"/>
    <property type="evidence" value="ECO:0007669"/>
    <property type="project" value="UniProtKB-KW"/>
</dbReference>
<keyword evidence="4" id="KW-0479">Metal-binding</keyword>
<reference evidence="10" key="1">
    <citation type="journal article" date="2015" name="MBio">
        <title>Genome-Resolved Metagenomic Analysis Reveals Roles for Candidate Phyla and Other Microbial Community Members in Biogeochemical Transformations in Oil Reservoirs.</title>
        <authorList>
            <person name="Hu P."/>
            <person name="Tom L."/>
            <person name="Singh A."/>
            <person name="Thomas B.C."/>
            <person name="Baker B.J."/>
            <person name="Piceno Y.M."/>
            <person name="Andersen G.L."/>
            <person name="Banfield J.F."/>
        </authorList>
    </citation>
    <scope>NUCLEOTIDE SEQUENCE [LARGE SCALE GENOMIC DNA]</scope>
</reference>
<dbReference type="GO" id="GO:0030313">
    <property type="term" value="C:cell envelope"/>
    <property type="evidence" value="ECO:0007669"/>
    <property type="project" value="UniProtKB-SubCell"/>
</dbReference>
<evidence type="ECO:0000256" key="6">
    <source>
        <dbReference type="ARBA" id="ARBA00023004"/>
    </source>
</evidence>
<evidence type="ECO:0000256" key="1">
    <source>
        <dbReference type="ARBA" id="ARBA00004196"/>
    </source>
</evidence>
<dbReference type="InterPro" id="IPR036280">
    <property type="entry name" value="Multihaem_cyt_sf"/>
</dbReference>
<keyword evidence="7" id="KW-0472">Membrane</keyword>
<evidence type="ECO:0000256" key="5">
    <source>
        <dbReference type="ARBA" id="ARBA00022982"/>
    </source>
</evidence>
<comment type="subcellular location">
    <subcellularLocation>
        <location evidence="1">Cell envelope</location>
    </subcellularLocation>
</comment>
<comment type="caution">
    <text evidence="9">The sequence shown here is derived from an EMBL/GenBank/DDBJ whole genome shotgun (WGS) entry which is preliminary data.</text>
</comment>